<dbReference type="AlphaFoldDB" id="A0A1W1DAZ3"/>
<dbReference type="GO" id="GO:0006749">
    <property type="term" value="P:glutathione metabolic process"/>
    <property type="evidence" value="ECO:0007669"/>
    <property type="project" value="TreeGrafter"/>
</dbReference>
<dbReference type="InterPro" id="IPR001279">
    <property type="entry name" value="Metallo-B-lactamas"/>
</dbReference>
<dbReference type="SMART" id="SM00849">
    <property type="entry name" value="Lactamase_B"/>
    <property type="match status" value="1"/>
</dbReference>
<protein>
    <submittedName>
        <fullName evidence="2">Beta-lactamase domain protein</fullName>
    </submittedName>
</protein>
<dbReference type="Gene3D" id="3.60.15.10">
    <property type="entry name" value="Ribonuclease Z/Hydroxyacylglutathione hydrolase-like"/>
    <property type="match status" value="1"/>
</dbReference>
<dbReference type="GO" id="GO:0070813">
    <property type="term" value="P:hydrogen sulfide metabolic process"/>
    <property type="evidence" value="ECO:0007669"/>
    <property type="project" value="TreeGrafter"/>
</dbReference>
<dbReference type="EMBL" id="FPHR01000031">
    <property type="protein sequence ID" value="SFV77778.1"/>
    <property type="molecule type" value="Genomic_DNA"/>
</dbReference>
<evidence type="ECO:0000313" key="2">
    <source>
        <dbReference type="EMBL" id="SFV77778.1"/>
    </source>
</evidence>
<dbReference type="PANTHER" id="PTHR43084:SF1">
    <property type="entry name" value="PERSULFIDE DIOXYGENASE ETHE1, MITOCHONDRIAL"/>
    <property type="match status" value="1"/>
</dbReference>
<evidence type="ECO:0000259" key="1">
    <source>
        <dbReference type="SMART" id="SM00849"/>
    </source>
</evidence>
<feature type="domain" description="Metallo-beta-lactamase" evidence="1">
    <location>
        <begin position="23"/>
        <end position="184"/>
    </location>
</feature>
<dbReference type="InterPro" id="IPR036866">
    <property type="entry name" value="RibonucZ/Hydroxyglut_hydro"/>
</dbReference>
<dbReference type="InterPro" id="IPR051682">
    <property type="entry name" value="Mito_Persulfide_Diox"/>
</dbReference>
<organism evidence="2">
    <name type="scientific">hydrothermal vent metagenome</name>
    <dbReference type="NCBI Taxonomy" id="652676"/>
    <lineage>
        <taxon>unclassified sequences</taxon>
        <taxon>metagenomes</taxon>
        <taxon>ecological metagenomes</taxon>
    </lineage>
</organism>
<proteinExistence type="predicted"/>
<gene>
    <name evidence="2" type="ORF">MNB_SUP05-4-925</name>
</gene>
<dbReference type="GO" id="GO:0050313">
    <property type="term" value="F:sulfur dioxygenase activity"/>
    <property type="evidence" value="ECO:0007669"/>
    <property type="project" value="TreeGrafter"/>
</dbReference>
<reference evidence="2" key="1">
    <citation type="submission" date="2016-10" db="EMBL/GenBank/DDBJ databases">
        <authorList>
            <person name="de Groot N.N."/>
        </authorList>
    </citation>
    <scope>NUCLEOTIDE SEQUENCE</scope>
</reference>
<dbReference type="SUPFAM" id="SSF56281">
    <property type="entry name" value="Metallo-hydrolase/oxidoreductase"/>
    <property type="match status" value="1"/>
</dbReference>
<dbReference type="PANTHER" id="PTHR43084">
    <property type="entry name" value="PERSULFIDE DIOXYGENASE ETHE1"/>
    <property type="match status" value="1"/>
</dbReference>
<dbReference type="Pfam" id="PF00753">
    <property type="entry name" value="Lactamase_B"/>
    <property type="match status" value="1"/>
</dbReference>
<name>A0A1W1DAZ3_9ZZZZ</name>
<accession>A0A1W1DAZ3</accession>
<sequence>MKLQTFDEKTYSLDIMYHMGTYENSIHFIFDHQSKSCAIIDPAWHADFYIEYAGNKGYKITDIWLTHWHGDHTNAADEIAEKTGAKITVGINELPYLDIEHDLITVNDGDSVTLGNTTASIINTPGHTAGGICYLLDGHIIAGDTLFVYGAGHCTMPGGNVREFYHSMQKLKKVDDDTMLHCGHDYGCKINTTMGEQKAGNAYLLLDNEEDFVRFVNGMSQGLVAYPTEALSLKEVQAML</sequence>